<feature type="transmembrane region" description="Helical" evidence="1">
    <location>
        <begin position="114"/>
        <end position="133"/>
    </location>
</feature>
<feature type="transmembrane region" description="Helical" evidence="1">
    <location>
        <begin position="80"/>
        <end position="102"/>
    </location>
</feature>
<evidence type="ECO:0000313" key="2">
    <source>
        <dbReference type="EMBL" id="MFL0246682.1"/>
    </source>
</evidence>
<feature type="transmembrane region" description="Helical" evidence="1">
    <location>
        <begin position="18"/>
        <end position="39"/>
    </location>
</feature>
<keyword evidence="3" id="KW-1185">Reference proteome</keyword>
<dbReference type="InterPro" id="IPR014196">
    <property type="entry name" value="SpoIIM"/>
</dbReference>
<sequence length="208" mass="23209">MSNRRNAINLGNHVQENFWLYVISLLCIFTGIVLGIYSVKYMANGDRSDLINYLSNFSQNITQGNFEYNSILIDVIKNNIPFIIAIWFLGLTMVGIPIILLIDLVKGFTVGFTLSFMISGFGVKGIGVAALGIVPQNLFYIPCILIASVLSMEFSVNLLKEKVNKRYNGSLWVKLATYSFYFAVITIVMFLGFALETYGSPSLVKLVL</sequence>
<proteinExistence type="predicted"/>
<dbReference type="PIRSF" id="PIRSF038973">
    <property type="entry name" value="SpoIIM"/>
    <property type="match status" value="1"/>
</dbReference>
<dbReference type="Pfam" id="PF01944">
    <property type="entry name" value="SpoIIM"/>
    <property type="match status" value="1"/>
</dbReference>
<comment type="caution">
    <text evidence="2">The sequence shown here is derived from an EMBL/GenBank/DDBJ whole genome shotgun (WGS) entry which is preliminary data.</text>
</comment>
<keyword evidence="1" id="KW-0812">Transmembrane</keyword>
<keyword evidence="1" id="KW-0472">Membrane</keyword>
<dbReference type="Proteomes" id="UP001623591">
    <property type="component" value="Unassembled WGS sequence"/>
</dbReference>
<organism evidence="2 3">
    <name type="scientific">Candidatus Clostridium stratigraminis</name>
    <dbReference type="NCBI Taxonomy" id="3381661"/>
    <lineage>
        <taxon>Bacteria</taxon>
        <taxon>Bacillati</taxon>
        <taxon>Bacillota</taxon>
        <taxon>Clostridia</taxon>
        <taxon>Eubacteriales</taxon>
        <taxon>Clostridiaceae</taxon>
        <taxon>Clostridium</taxon>
    </lineage>
</organism>
<dbReference type="NCBIfam" id="TIGR02831">
    <property type="entry name" value="spo_II_M"/>
    <property type="match status" value="1"/>
</dbReference>
<feature type="transmembrane region" description="Helical" evidence="1">
    <location>
        <begin position="171"/>
        <end position="195"/>
    </location>
</feature>
<protein>
    <submittedName>
        <fullName evidence="2">Stage II sporulation protein M</fullName>
    </submittedName>
</protein>
<accession>A0ABW8T4N4</accession>
<keyword evidence="1" id="KW-1133">Transmembrane helix</keyword>
<gene>
    <name evidence="2" type="primary">spoIIM</name>
    <name evidence="2" type="ORF">ACJDUG_06845</name>
</gene>
<name>A0ABW8T4N4_9CLOT</name>
<dbReference type="EMBL" id="JBJHZZ010000003">
    <property type="protein sequence ID" value="MFL0246682.1"/>
    <property type="molecule type" value="Genomic_DNA"/>
</dbReference>
<evidence type="ECO:0000313" key="3">
    <source>
        <dbReference type="Proteomes" id="UP001623591"/>
    </source>
</evidence>
<evidence type="ECO:0000256" key="1">
    <source>
        <dbReference type="SAM" id="Phobius"/>
    </source>
</evidence>
<feature type="transmembrane region" description="Helical" evidence="1">
    <location>
        <begin position="139"/>
        <end position="159"/>
    </location>
</feature>
<reference evidence="2 3" key="1">
    <citation type="submission" date="2024-11" db="EMBL/GenBank/DDBJ databases">
        <authorList>
            <person name="Heng Y.C."/>
            <person name="Lim A.C.H."/>
            <person name="Lee J.K.Y."/>
            <person name="Kittelmann S."/>
        </authorList>
    </citation>
    <scope>NUCLEOTIDE SEQUENCE [LARGE SCALE GENOMIC DNA]</scope>
    <source>
        <strain evidence="2 3">WILCCON 0185</strain>
    </source>
</reference>
<dbReference type="InterPro" id="IPR002798">
    <property type="entry name" value="SpoIIM-like"/>
</dbReference>
<dbReference type="RefSeq" id="WP_406769157.1">
    <property type="nucleotide sequence ID" value="NZ_JBJHZZ010000003.1"/>
</dbReference>